<name>A0A9P8EQQ9_AURME</name>
<dbReference type="AlphaFoldDB" id="A0A9P8EQQ9"/>
<evidence type="ECO:0000313" key="5">
    <source>
        <dbReference type="EMBL" id="KAG9695549.1"/>
    </source>
</evidence>
<dbReference type="InterPro" id="IPR002048">
    <property type="entry name" value="EF_hand_dom"/>
</dbReference>
<gene>
    <name evidence="5" type="ORF">KCU76_g4395</name>
</gene>
<feature type="compositionally biased region" description="Polar residues" evidence="3">
    <location>
        <begin position="80"/>
        <end position="96"/>
    </location>
</feature>
<comment type="caution">
    <text evidence="5">The sequence shown here is derived from an EMBL/GenBank/DDBJ whole genome shotgun (WGS) entry which is preliminary data.</text>
</comment>
<dbReference type="Gene3D" id="1.10.238.10">
    <property type="entry name" value="EF-hand"/>
    <property type="match status" value="1"/>
</dbReference>
<dbReference type="Proteomes" id="UP000779574">
    <property type="component" value="Unassembled WGS sequence"/>
</dbReference>
<feature type="compositionally biased region" description="Low complexity" evidence="3">
    <location>
        <begin position="42"/>
        <end position="55"/>
    </location>
</feature>
<dbReference type="PROSITE" id="PS50222">
    <property type="entry name" value="EF_HAND_2"/>
    <property type="match status" value="2"/>
</dbReference>
<reference evidence="5" key="2">
    <citation type="submission" date="2021-08" db="EMBL/GenBank/DDBJ databases">
        <authorList>
            <person name="Gostincar C."/>
            <person name="Sun X."/>
            <person name="Song Z."/>
            <person name="Gunde-Cimerman N."/>
        </authorList>
    </citation>
    <scope>NUCLEOTIDE SEQUENCE</scope>
    <source>
        <strain evidence="5">EXF-9911</strain>
    </source>
</reference>
<evidence type="ECO:0000256" key="1">
    <source>
        <dbReference type="ARBA" id="ARBA00022737"/>
    </source>
</evidence>
<feature type="non-terminal residue" evidence="5">
    <location>
        <position position="421"/>
    </location>
</feature>
<dbReference type="InterPro" id="IPR050403">
    <property type="entry name" value="Myosin_RLC"/>
</dbReference>
<organism evidence="5 6">
    <name type="scientific">Aureobasidium melanogenum</name>
    <name type="common">Aureobasidium pullulans var. melanogenum</name>
    <dbReference type="NCBI Taxonomy" id="46634"/>
    <lineage>
        <taxon>Eukaryota</taxon>
        <taxon>Fungi</taxon>
        <taxon>Dikarya</taxon>
        <taxon>Ascomycota</taxon>
        <taxon>Pezizomycotina</taxon>
        <taxon>Dothideomycetes</taxon>
        <taxon>Dothideomycetidae</taxon>
        <taxon>Dothideales</taxon>
        <taxon>Saccotheciaceae</taxon>
        <taxon>Aureobasidium</taxon>
    </lineage>
</organism>
<keyword evidence="2" id="KW-0106">Calcium</keyword>
<dbReference type="Pfam" id="PF13405">
    <property type="entry name" value="EF-hand_6"/>
    <property type="match status" value="1"/>
</dbReference>
<dbReference type="GO" id="GO:0005509">
    <property type="term" value="F:calcium ion binding"/>
    <property type="evidence" value="ECO:0007669"/>
    <property type="project" value="InterPro"/>
</dbReference>
<reference evidence="5" key="1">
    <citation type="journal article" date="2021" name="J Fungi (Basel)">
        <title>Virulence traits and population genomics of the black yeast Aureobasidium melanogenum.</title>
        <authorList>
            <person name="Cernosa A."/>
            <person name="Sun X."/>
            <person name="Gostincar C."/>
            <person name="Fang C."/>
            <person name="Gunde-Cimerman N."/>
            <person name="Song Z."/>
        </authorList>
    </citation>
    <scope>NUCLEOTIDE SEQUENCE</scope>
    <source>
        <strain evidence="5">EXF-9911</strain>
    </source>
</reference>
<dbReference type="EMBL" id="JAHFXF010000127">
    <property type="protein sequence ID" value="KAG9695549.1"/>
    <property type="molecule type" value="Genomic_DNA"/>
</dbReference>
<feature type="compositionally biased region" description="Polar residues" evidence="3">
    <location>
        <begin position="188"/>
        <end position="197"/>
    </location>
</feature>
<dbReference type="SMART" id="SM00054">
    <property type="entry name" value="EFh"/>
    <property type="match status" value="2"/>
</dbReference>
<sequence>MASPTKLSFNSPRSPRASPFRRPDSDGLLRSPSTVRDRSESPTKPLSPSLSPEKTNPFVRRPSQLTTGDRPRSPFARPTSRLSIQEPSSRPTSSGSLAPPISFSRHASQTSVEEEQSAPPSPSPVARAVESSLMPGDGAVSSSPQAPPSPSPLAVPSSPAVAPSSPLGPRSPVLSPSTSRPIRPAAQRTVTSSTQATIRAPVFGRPTSRDSTTSAAPRPSYTAPSRPTFSAPVQMATGQYSHLPQSLLRSMRESFEVLDSSNTGTITSASVADMLQQMGMDSSPKAVAAFFPPNTPSTITLGRFLDLLSAPLAELSEPSELAAAFAAFDVDDSGQIDKHELRDALLNTAPEPGAENVNLLEHEIDAIMSQFSARRAFGAKGVFGKELAGGDRKRGEVFRYRDFISNISGSGGAESVEQVAA</sequence>
<evidence type="ECO:0000313" key="6">
    <source>
        <dbReference type="Proteomes" id="UP000779574"/>
    </source>
</evidence>
<feature type="region of interest" description="Disordered" evidence="3">
    <location>
        <begin position="1"/>
        <end position="227"/>
    </location>
</feature>
<evidence type="ECO:0000259" key="4">
    <source>
        <dbReference type="PROSITE" id="PS50222"/>
    </source>
</evidence>
<feature type="domain" description="EF-hand" evidence="4">
    <location>
        <begin position="316"/>
        <end position="351"/>
    </location>
</feature>
<accession>A0A9P8EQQ9</accession>
<feature type="compositionally biased region" description="Low complexity" evidence="3">
    <location>
        <begin position="154"/>
        <end position="165"/>
    </location>
</feature>
<feature type="domain" description="EF-hand" evidence="4">
    <location>
        <begin position="246"/>
        <end position="281"/>
    </location>
</feature>
<keyword evidence="1" id="KW-0677">Repeat</keyword>
<dbReference type="InterPro" id="IPR018247">
    <property type="entry name" value="EF_Hand_1_Ca_BS"/>
</dbReference>
<dbReference type="PROSITE" id="PS00018">
    <property type="entry name" value="EF_HAND_1"/>
    <property type="match status" value="1"/>
</dbReference>
<evidence type="ECO:0000256" key="3">
    <source>
        <dbReference type="SAM" id="MobiDB-lite"/>
    </source>
</evidence>
<dbReference type="InterPro" id="IPR011992">
    <property type="entry name" value="EF-hand-dom_pair"/>
</dbReference>
<protein>
    <submittedName>
        <fullName evidence="5">EF-hand</fullName>
    </submittedName>
</protein>
<feature type="compositionally biased region" description="Low complexity" evidence="3">
    <location>
        <begin position="11"/>
        <end position="20"/>
    </location>
</feature>
<proteinExistence type="predicted"/>
<evidence type="ECO:0000256" key="2">
    <source>
        <dbReference type="ARBA" id="ARBA00022837"/>
    </source>
</evidence>
<dbReference type="OrthoDB" id="429467at2759"/>
<feature type="compositionally biased region" description="Polar residues" evidence="3">
    <location>
        <begin position="1"/>
        <end position="10"/>
    </location>
</feature>
<dbReference type="SUPFAM" id="SSF47473">
    <property type="entry name" value="EF-hand"/>
    <property type="match status" value="1"/>
</dbReference>
<dbReference type="PANTHER" id="PTHR23049">
    <property type="entry name" value="MYOSIN REGULATORY LIGHT CHAIN 2"/>
    <property type="match status" value="1"/>
</dbReference>